<organism evidence="1 2">
    <name type="scientific">Oryza rufipogon</name>
    <name type="common">Brownbeard rice</name>
    <name type="synonym">Asian wild rice</name>
    <dbReference type="NCBI Taxonomy" id="4529"/>
    <lineage>
        <taxon>Eukaryota</taxon>
        <taxon>Viridiplantae</taxon>
        <taxon>Streptophyta</taxon>
        <taxon>Embryophyta</taxon>
        <taxon>Tracheophyta</taxon>
        <taxon>Spermatophyta</taxon>
        <taxon>Magnoliopsida</taxon>
        <taxon>Liliopsida</taxon>
        <taxon>Poales</taxon>
        <taxon>Poaceae</taxon>
        <taxon>BOP clade</taxon>
        <taxon>Oryzoideae</taxon>
        <taxon>Oryzeae</taxon>
        <taxon>Oryzinae</taxon>
        <taxon>Oryza</taxon>
    </lineage>
</organism>
<dbReference type="AlphaFoldDB" id="A0A0E0MXA1"/>
<keyword evidence="2" id="KW-1185">Reference proteome</keyword>
<evidence type="ECO:0000313" key="1">
    <source>
        <dbReference type="EnsemblPlants" id="ORUFI01G19920.1"/>
    </source>
</evidence>
<proteinExistence type="predicted"/>
<evidence type="ECO:0000313" key="2">
    <source>
        <dbReference type="Proteomes" id="UP000008022"/>
    </source>
</evidence>
<protein>
    <submittedName>
        <fullName evidence="1">Uncharacterized protein</fullName>
    </submittedName>
</protein>
<reference evidence="2" key="1">
    <citation type="submission" date="2013-06" db="EMBL/GenBank/DDBJ databases">
        <authorList>
            <person name="Zhao Q."/>
        </authorList>
    </citation>
    <scope>NUCLEOTIDE SEQUENCE</scope>
    <source>
        <strain evidence="2">cv. W1943</strain>
    </source>
</reference>
<name>A0A0E0MXA1_ORYRU</name>
<accession>A0A0E0MXA1</accession>
<reference evidence="1" key="2">
    <citation type="submission" date="2015-06" db="UniProtKB">
        <authorList>
            <consortium name="EnsemblPlants"/>
        </authorList>
    </citation>
    <scope>IDENTIFICATION</scope>
</reference>
<dbReference type="HOGENOM" id="CLU_2201300_0_0_1"/>
<dbReference type="Gramene" id="ORUFI01G19920.1">
    <property type="protein sequence ID" value="ORUFI01G19920.1"/>
    <property type="gene ID" value="ORUFI01G19920"/>
</dbReference>
<dbReference type="EnsemblPlants" id="ORUFI01G19920.1">
    <property type="protein sequence ID" value="ORUFI01G19920.1"/>
    <property type="gene ID" value="ORUFI01G19920"/>
</dbReference>
<dbReference type="Proteomes" id="UP000008022">
    <property type="component" value="Unassembled WGS sequence"/>
</dbReference>
<sequence>MSVEAEPGEVAARGDWPAGGGDAVCPCTSEGFDGGGAMVWWTVGENLARPLSDRQSMVLKCHSSPEGVIVPSHPSRVVAGRKPSLGSLETLTDDGGCVSIASLLGDVV</sequence>